<dbReference type="InterPro" id="IPR029058">
    <property type="entry name" value="AB_hydrolase_fold"/>
</dbReference>
<dbReference type="PANTHER" id="PTHR22946">
    <property type="entry name" value="DIENELACTONE HYDROLASE DOMAIN-CONTAINING PROTEIN-RELATED"/>
    <property type="match status" value="1"/>
</dbReference>
<dbReference type="EMBL" id="CP093442">
    <property type="protein sequence ID" value="UOF01770.1"/>
    <property type="molecule type" value="Genomic_DNA"/>
</dbReference>
<dbReference type="GO" id="GO:0016787">
    <property type="term" value="F:hydrolase activity"/>
    <property type="evidence" value="ECO:0007669"/>
    <property type="project" value="UniProtKB-KW"/>
</dbReference>
<dbReference type="InterPro" id="IPR002925">
    <property type="entry name" value="Dienelactn_hydro"/>
</dbReference>
<feature type="signal peptide" evidence="1">
    <location>
        <begin position="1"/>
        <end position="18"/>
    </location>
</feature>
<organism evidence="3 4">
    <name type="scientific">Bdellovibrio reynosensis</name>
    <dbReference type="NCBI Taxonomy" id="2835041"/>
    <lineage>
        <taxon>Bacteria</taxon>
        <taxon>Pseudomonadati</taxon>
        <taxon>Bdellovibrionota</taxon>
        <taxon>Bdellovibrionia</taxon>
        <taxon>Bdellovibrionales</taxon>
        <taxon>Pseudobdellovibrionaceae</taxon>
        <taxon>Bdellovibrio</taxon>
    </lineage>
</organism>
<keyword evidence="1" id="KW-0732">Signal</keyword>
<name>A0ABY4CA34_9BACT</name>
<evidence type="ECO:0000313" key="3">
    <source>
        <dbReference type="EMBL" id="UOF01770.1"/>
    </source>
</evidence>
<dbReference type="SUPFAM" id="SSF53474">
    <property type="entry name" value="alpha/beta-Hydrolases"/>
    <property type="match status" value="1"/>
</dbReference>
<keyword evidence="4" id="KW-1185">Reference proteome</keyword>
<evidence type="ECO:0000313" key="4">
    <source>
        <dbReference type="Proteomes" id="UP000830116"/>
    </source>
</evidence>
<protein>
    <submittedName>
        <fullName evidence="3">Dienelactone hydrolase family protein</fullName>
    </submittedName>
</protein>
<sequence>MKACLLIFCLLISSLSVAAIKEQTLDYMDGNTTLEGVLVYDDAWKGPRPVVVIIHQFMGLTEYEKMRARMLANEGYVAFAADIYGKGVRPKTPAEAFQLVAKHMGDIPLYRSRVKAAVDFVATRGEVIAAKTVVMGYCFGGAGALEAARANLDNVVGAVSFHGVLSTPNPQDTQNVKASILVAHGAIDPIVPRTQVEGFLDEMNRANADYKFVAYANAVHSFTHQEAGDDPSDGVAYNEIADKRSWRDFMDFLNEVAPTSVK</sequence>
<evidence type="ECO:0000256" key="1">
    <source>
        <dbReference type="SAM" id="SignalP"/>
    </source>
</evidence>
<proteinExistence type="predicted"/>
<evidence type="ECO:0000259" key="2">
    <source>
        <dbReference type="Pfam" id="PF01738"/>
    </source>
</evidence>
<dbReference type="InterPro" id="IPR050261">
    <property type="entry name" value="FrsA_esterase"/>
</dbReference>
<feature type="domain" description="Dienelactone hydrolase" evidence="2">
    <location>
        <begin position="39"/>
        <end position="256"/>
    </location>
</feature>
<dbReference type="Gene3D" id="3.40.50.1820">
    <property type="entry name" value="alpha/beta hydrolase"/>
    <property type="match status" value="1"/>
</dbReference>
<dbReference type="Proteomes" id="UP000830116">
    <property type="component" value="Chromosome"/>
</dbReference>
<feature type="chain" id="PRO_5047036435" evidence="1">
    <location>
        <begin position="19"/>
        <end position="262"/>
    </location>
</feature>
<accession>A0ABY4CA34</accession>
<dbReference type="RefSeq" id="WP_243538374.1">
    <property type="nucleotide sequence ID" value="NZ_CP093442.1"/>
</dbReference>
<keyword evidence="3" id="KW-0378">Hydrolase</keyword>
<dbReference type="PANTHER" id="PTHR22946:SF0">
    <property type="entry name" value="DIENELACTONE HYDROLASE DOMAIN-CONTAINING PROTEIN"/>
    <property type="match status" value="1"/>
</dbReference>
<gene>
    <name evidence="3" type="ORF">MNR06_02230</name>
</gene>
<dbReference type="Pfam" id="PF01738">
    <property type="entry name" value="DLH"/>
    <property type="match status" value="1"/>
</dbReference>
<reference evidence="3" key="1">
    <citation type="submission" date="2022-03" db="EMBL/GenBank/DDBJ databases">
        <title>Genome Identification and Characterization of new species Bdellovibrio reynosense LBG001 sp. nov. from a Mexico soil sample.</title>
        <authorList>
            <person name="Camilli A."/>
            <person name="Ajao Y."/>
            <person name="Guo X."/>
        </authorList>
    </citation>
    <scope>NUCLEOTIDE SEQUENCE</scope>
    <source>
        <strain evidence="3">LBG001</strain>
    </source>
</reference>